<name>A0A9X4QT73_9BACL</name>
<accession>A0A9X4QT73</accession>
<organism evidence="4 5">
    <name type="scientific">Cohnella rhizosphaerae</name>
    <dbReference type="NCBI Taxonomy" id="1457232"/>
    <lineage>
        <taxon>Bacteria</taxon>
        <taxon>Bacillati</taxon>
        <taxon>Bacillota</taxon>
        <taxon>Bacilli</taxon>
        <taxon>Bacillales</taxon>
        <taxon>Paenibacillaceae</taxon>
        <taxon>Cohnella</taxon>
    </lineage>
</organism>
<feature type="DNA-binding region" description="H-T-H motif" evidence="2">
    <location>
        <begin position="35"/>
        <end position="54"/>
    </location>
</feature>
<keyword evidence="5" id="KW-1185">Reference proteome</keyword>
<evidence type="ECO:0000313" key="4">
    <source>
        <dbReference type="EMBL" id="MDG0810340.1"/>
    </source>
</evidence>
<dbReference type="PANTHER" id="PTHR43479:SF23">
    <property type="entry name" value="HTH TETR-TYPE DOMAIN-CONTAINING PROTEIN"/>
    <property type="match status" value="1"/>
</dbReference>
<proteinExistence type="predicted"/>
<dbReference type="InterPro" id="IPR039532">
    <property type="entry name" value="TetR_C_Firmicutes"/>
</dbReference>
<dbReference type="AlphaFoldDB" id="A0A9X4QT73"/>
<evidence type="ECO:0000259" key="3">
    <source>
        <dbReference type="PROSITE" id="PS50977"/>
    </source>
</evidence>
<dbReference type="Pfam" id="PF00440">
    <property type="entry name" value="TetR_N"/>
    <property type="match status" value="1"/>
</dbReference>
<dbReference type="Pfam" id="PF14278">
    <property type="entry name" value="TetR_C_8"/>
    <property type="match status" value="1"/>
</dbReference>
<dbReference type="RefSeq" id="WP_277532111.1">
    <property type="nucleotide sequence ID" value="NZ_JAPDIA010000003.1"/>
</dbReference>
<comment type="caution">
    <text evidence="4">The sequence shown here is derived from an EMBL/GenBank/DDBJ whole genome shotgun (WGS) entry which is preliminary data.</text>
</comment>
<dbReference type="SUPFAM" id="SSF46689">
    <property type="entry name" value="Homeodomain-like"/>
    <property type="match status" value="1"/>
</dbReference>
<dbReference type="PANTHER" id="PTHR43479">
    <property type="entry name" value="ACREF/ENVCD OPERON REPRESSOR-RELATED"/>
    <property type="match status" value="1"/>
</dbReference>
<feature type="domain" description="HTH tetR-type" evidence="3">
    <location>
        <begin position="12"/>
        <end position="72"/>
    </location>
</feature>
<reference evidence="4" key="1">
    <citation type="submission" date="2022-10" db="EMBL/GenBank/DDBJ databases">
        <title>Comparative genomic analysis of Cohnella hashimotonis sp. nov., isolated from the International Space Station.</title>
        <authorList>
            <person name="Simpson A."/>
            <person name="Venkateswaran K."/>
        </authorList>
    </citation>
    <scope>NUCLEOTIDE SEQUENCE</scope>
    <source>
        <strain evidence="4">DSM 28161</strain>
    </source>
</reference>
<gene>
    <name evidence="4" type="ORF">OMP40_14025</name>
</gene>
<dbReference type="InterPro" id="IPR009057">
    <property type="entry name" value="Homeodomain-like_sf"/>
</dbReference>
<dbReference type="Gene3D" id="1.10.357.10">
    <property type="entry name" value="Tetracycline Repressor, domain 2"/>
    <property type="match status" value="1"/>
</dbReference>
<evidence type="ECO:0000313" key="5">
    <source>
        <dbReference type="Proteomes" id="UP001153404"/>
    </source>
</evidence>
<dbReference type="EMBL" id="JAPDIA010000003">
    <property type="protein sequence ID" value="MDG0810340.1"/>
    <property type="molecule type" value="Genomic_DNA"/>
</dbReference>
<dbReference type="InterPro" id="IPR050624">
    <property type="entry name" value="HTH-type_Tx_Regulator"/>
</dbReference>
<protein>
    <submittedName>
        <fullName evidence="4">TetR/AcrR family transcriptional regulator</fullName>
    </submittedName>
</protein>
<dbReference type="PROSITE" id="PS50977">
    <property type="entry name" value="HTH_TETR_2"/>
    <property type="match status" value="1"/>
</dbReference>
<sequence length="186" mass="21608">MSSAVKLDRRVVKTRKAIHQAFLTLFYSRDMESITINEIADLADVNRGTVYLHYSDKYDLLDTLIEEHIQNMIGFCDPDSQTRIRDELVPLFEYLKEHSDFFSAMLTTSKSLMFRKHLTTIISANMKSKLDRNPPSGTDIPIELQAQFMTSAFVGMIEWWIEQKMSNSPKYMATQIEKLFESGYKD</sequence>
<dbReference type="InterPro" id="IPR001647">
    <property type="entry name" value="HTH_TetR"/>
</dbReference>
<dbReference type="GO" id="GO:0003677">
    <property type="term" value="F:DNA binding"/>
    <property type="evidence" value="ECO:0007669"/>
    <property type="project" value="UniProtKB-UniRule"/>
</dbReference>
<keyword evidence="1 2" id="KW-0238">DNA-binding</keyword>
<dbReference type="Proteomes" id="UP001153404">
    <property type="component" value="Unassembled WGS sequence"/>
</dbReference>
<evidence type="ECO:0000256" key="2">
    <source>
        <dbReference type="PROSITE-ProRule" id="PRU00335"/>
    </source>
</evidence>
<evidence type="ECO:0000256" key="1">
    <source>
        <dbReference type="ARBA" id="ARBA00023125"/>
    </source>
</evidence>